<comment type="caution">
    <text evidence="11">The sequence shown here is derived from an EMBL/GenBank/DDBJ whole genome shotgun (WGS) entry which is preliminary data.</text>
</comment>
<dbReference type="GO" id="GO:0005576">
    <property type="term" value="C:extracellular region"/>
    <property type="evidence" value="ECO:0007669"/>
    <property type="project" value="UniProtKB-SubCell"/>
</dbReference>
<evidence type="ECO:0000256" key="2">
    <source>
        <dbReference type="ARBA" id="ARBA00004613"/>
    </source>
</evidence>
<evidence type="ECO:0000313" key="11">
    <source>
        <dbReference type="EMBL" id="KAG8193122.1"/>
    </source>
</evidence>
<evidence type="ECO:0000256" key="1">
    <source>
        <dbReference type="ARBA" id="ARBA00004175"/>
    </source>
</evidence>
<dbReference type="InterPro" id="IPR036770">
    <property type="entry name" value="Ankyrin_rpt-contain_sf"/>
</dbReference>
<keyword evidence="9" id="KW-1053">Target membrane</keyword>
<keyword evidence="4" id="KW-0964">Secreted</keyword>
<evidence type="ECO:0000256" key="5">
    <source>
        <dbReference type="ARBA" id="ARBA00022537"/>
    </source>
</evidence>
<dbReference type="PROSITE" id="PS50297">
    <property type="entry name" value="ANK_REP_REGION"/>
    <property type="match status" value="2"/>
</dbReference>
<keyword evidence="8" id="KW-0638">Presynaptic neurotoxin</keyword>
<reference evidence="11 12" key="1">
    <citation type="journal article" date="2022" name="Nat. Ecol. Evol.">
        <title>A masculinizing supergene underlies an exaggerated male reproductive morph in a spider.</title>
        <authorList>
            <person name="Hendrickx F."/>
            <person name="De Corte Z."/>
            <person name="Sonet G."/>
            <person name="Van Belleghem S.M."/>
            <person name="Kostlbacher S."/>
            <person name="Vangestel C."/>
        </authorList>
    </citation>
    <scope>NUCLEOTIDE SEQUENCE [LARGE SCALE GENOMIC DNA]</scope>
    <source>
        <strain evidence="11">W744_W776</strain>
    </source>
</reference>
<evidence type="ECO:0000256" key="7">
    <source>
        <dbReference type="ARBA" id="ARBA00022699"/>
    </source>
</evidence>
<dbReference type="PROSITE" id="PS50088">
    <property type="entry name" value="ANK_REPEAT"/>
    <property type="match status" value="2"/>
</dbReference>
<keyword evidence="10" id="KW-0040">ANK repeat</keyword>
<dbReference type="SMART" id="SM00248">
    <property type="entry name" value="ANK"/>
    <property type="match status" value="8"/>
</dbReference>
<dbReference type="Pfam" id="PF12796">
    <property type="entry name" value="Ank_2"/>
    <property type="match status" value="2"/>
</dbReference>
<dbReference type="SUPFAM" id="SSF48403">
    <property type="entry name" value="Ankyrin repeat"/>
    <property type="match status" value="1"/>
</dbReference>
<dbReference type="AlphaFoldDB" id="A0AAV6V912"/>
<sequence>MDLTKTKIDTRPPRSKEDWIRNIRMIIGSQKWDFSVIKHLVSLNPSLINVDRFHYKKTLLEMMVTDDRGTEDAVRFLIEHGADVNLKSGRLLLDAFRWCRRRPEIVKVLIDSGVILKDEYGGVSALSEAIFGDFEVDVLSMIVDGGVDVNHVDQRGQTPLCRALDCGRDFEVVRFLLDSGARVDVCQCHRTPLHCLCSSGRKIKITTRVVELLLRNGAGGGNIVVDGFERTVLHNALRHSFYEERAMCILIRNEIIDIHARDSRDSTYLHEALYNASACTLGVVKCLIELGAKVHTVDRSGETPLHVALLNRSCDIEIIRYLLKQGSPVNVPNRAGETATVIAVHKSQCLPIIRLLLASGERVNHPRWSSLMVAFDCFATVRSVYNIAVFQTLLKFAFLENPGLDITRVIELDRARCGDPNVWNRFWNMCLLEVDQLTRLKTLSGMPLLNVFGYGTLPETSKPDMRNSYESLTDHESKCIMQVLKYNRLPLYAEILKAKLGSEFLLDTFCDIRLSAFYEDDKNKKFSVLTSPCLEYIGKFLSRDEQLFMILHSHDVFAPSSRNQK</sequence>
<evidence type="ECO:0000313" key="12">
    <source>
        <dbReference type="Proteomes" id="UP000827092"/>
    </source>
</evidence>
<keyword evidence="9" id="KW-0472">Membrane</keyword>
<dbReference type="GO" id="GO:0044218">
    <property type="term" value="C:other organism cell membrane"/>
    <property type="evidence" value="ECO:0007669"/>
    <property type="project" value="UniProtKB-KW"/>
</dbReference>
<gene>
    <name evidence="11" type="ORF">JTE90_004946</name>
</gene>
<organism evidence="11 12">
    <name type="scientific">Oedothorax gibbosus</name>
    <dbReference type="NCBI Taxonomy" id="931172"/>
    <lineage>
        <taxon>Eukaryota</taxon>
        <taxon>Metazoa</taxon>
        <taxon>Ecdysozoa</taxon>
        <taxon>Arthropoda</taxon>
        <taxon>Chelicerata</taxon>
        <taxon>Arachnida</taxon>
        <taxon>Araneae</taxon>
        <taxon>Araneomorphae</taxon>
        <taxon>Entelegynae</taxon>
        <taxon>Araneoidea</taxon>
        <taxon>Linyphiidae</taxon>
        <taxon>Erigoninae</taxon>
        <taxon>Oedothorax</taxon>
    </lineage>
</organism>
<accession>A0AAV6V912</accession>
<dbReference type="Proteomes" id="UP000827092">
    <property type="component" value="Unassembled WGS sequence"/>
</dbReference>
<dbReference type="GO" id="GO:0006887">
    <property type="term" value="P:exocytosis"/>
    <property type="evidence" value="ECO:0007669"/>
    <property type="project" value="UniProtKB-KW"/>
</dbReference>
<name>A0AAV6V912_9ARAC</name>
<dbReference type="GO" id="GO:0044231">
    <property type="term" value="C:host cell presynaptic membrane"/>
    <property type="evidence" value="ECO:0007669"/>
    <property type="project" value="UniProtKB-KW"/>
</dbReference>
<evidence type="ECO:0000256" key="10">
    <source>
        <dbReference type="PROSITE-ProRule" id="PRU00023"/>
    </source>
</evidence>
<dbReference type="PANTHER" id="PTHR24133:SF40">
    <property type="entry name" value="ANKYRIN REPEAT DOMAIN 44"/>
    <property type="match status" value="1"/>
</dbReference>
<evidence type="ECO:0000256" key="9">
    <source>
        <dbReference type="ARBA" id="ARBA00023298"/>
    </source>
</evidence>
<proteinExistence type="predicted"/>
<evidence type="ECO:0000256" key="8">
    <source>
        <dbReference type="ARBA" id="ARBA00023028"/>
    </source>
</evidence>
<protein>
    <submittedName>
        <fullName evidence="11">Uncharacterized protein</fullName>
    </submittedName>
</protein>
<feature type="repeat" description="ANK" evidence="10">
    <location>
        <begin position="300"/>
        <end position="334"/>
    </location>
</feature>
<keyword evidence="3" id="KW-0268">Exocytosis</keyword>
<evidence type="ECO:0000256" key="6">
    <source>
        <dbReference type="ARBA" id="ARBA00022656"/>
    </source>
</evidence>
<keyword evidence="6" id="KW-0800">Toxin</keyword>
<dbReference type="PANTHER" id="PTHR24133">
    <property type="entry name" value="ANKYRIN DOMAIN-CONTAINING"/>
    <property type="match status" value="1"/>
</dbReference>
<keyword evidence="12" id="KW-1185">Reference proteome</keyword>
<evidence type="ECO:0000256" key="4">
    <source>
        <dbReference type="ARBA" id="ARBA00022525"/>
    </source>
</evidence>
<keyword evidence="7" id="KW-0528">Neurotoxin</keyword>
<dbReference type="GO" id="GO:0090729">
    <property type="term" value="F:toxin activity"/>
    <property type="evidence" value="ECO:0007669"/>
    <property type="project" value="UniProtKB-KW"/>
</dbReference>
<dbReference type="Gene3D" id="1.25.40.20">
    <property type="entry name" value="Ankyrin repeat-containing domain"/>
    <property type="match status" value="2"/>
</dbReference>
<comment type="subcellular location">
    <subcellularLocation>
        <location evidence="2">Secreted</location>
    </subcellularLocation>
    <subcellularLocation>
        <location evidence="1">Target cell membrane</location>
    </subcellularLocation>
</comment>
<keyword evidence="5" id="KW-1052">Target cell membrane</keyword>
<dbReference type="InterPro" id="IPR002110">
    <property type="entry name" value="Ankyrin_rpt"/>
</dbReference>
<feature type="repeat" description="ANK" evidence="10">
    <location>
        <begin position="155"/>
        <end position="188"/>
    </location>
</feature>
<dbReference type="InterPro" id="IPR052391">
    <property type="entry name" value="E3_Ligase-Neurotoxin"/>
</dbReference>
<evidence type="ECO:0000256" key="3">
    <source>
        <dbReference type="ARBA" id="ARBA00022483"/>
    </source>
</evidence>
<dbReference type="EMBL" id="JAFNEN010000129">
    <property type="protein sequence ID" value="KAG8193122.1"/>
    <property type="molecule type" value="Genomic_DNA"/>
</dbReference>